<sequence length="341" mass="38894">MTTAFVFGLSPWKDFIRSWLPEERIYCQKRTISWLEFHAVWAPLILVSKDPKIYVWGYKHPPFIERFSRLSRVNLIRIEDGFIRSVALGASKAPPLSLCFDSPVLYYDPSSQSTLERLIETYHFSADPALLLRARTGMNRLVSSRLSKYNTSQDVDVHRIYGPKDCKRILVLGQVEDDMSIIKGCSRLMTNNDLVRLAVQENPGAQVIYKPHPEVLHGTRLARSSPEEVRPIAQVLDDDIALADAFETIDHVYTITSLSGFEALIRGIKVTCLGMPFYAGWGLTDDRQSCLRRSAKRSVEEVFAAAYLLYPKYFHPHEKKMISFEEALELLHSMKHASATP</sequence>
<dbReference type="CDD" id="cd16439">
    <property type="entry name" value="beta_Kdo_transferase_KpsC_2"/>
    <property type="match status" value="1"/>
</dbReference>
<organism evidence="1">
    <name type="scientific">Sinorhizobium medicae</name>
    <dbReference type="NCBI Taxonomy" id="110321"/>
    <lineage>
        <taxon>Bacteria</taxon>
        <taxon>Pseudomonadati</taxon>
        <taxon>Pseudomonadota</taxon>
        <taxon>Alphaproteobacteria</taxon>
        <taxon>Hyphomicrobiales</taxon>
        <taxon>Rhizobiaceae</taxon>
        <taxon>Sinorhizobium/Ensifer group</taxon>
        <taxon>Sinorhizobium</taxon>
    </lineage>
</organism>
<name>A0A508X4F1_9HYPH</name>
<gene>
    <name evidence="1" type="ORF">EMEDMD4_650004</name>
</gene>
<dbReference type="EMBL" id="CABFNB010000134">
    <property type="protein sequence ID" value="VTZ64649.1"/>
    <property type="molecule type" value="Genomic_DNA"/>
</dbReference>
<dbReference type="GO" id="GO:0000271">
    <property type="term" value="P:polysaccharide biosynthetic process"/>
    <property type="evidence" value="ECO:0007669"/>
    <property type="project" value="InterPro"/>
</dbReference>
<protein>
    <submittedName>
        <fullName evidence="1">Capsule polysaccharide biosynthesis protein</fullName>
    </submittedName>
</protein>
<dbReference type="Pfam" id="PF05159">
    <property type="entry name" value="Capsule_synth"/>
    <property type="match status" value="1"/>
</dbReference>
<accession>A0A508X4F1</accession>
<dbReference type="InterPro" id="IPR007833">
    <property type="entry name" value="Capsule_polysaccharide_synth"/>
</dbReference>
<proteinExistence type="predicted"/>
<dbReference type="GO" id="GO:0015774">
    <property type="term" value="P:polysaccharide transport"/>
    <property type="evidence" value="ECO:0007669"/>
    <property type="project" value="InterPro"/>
</dbReference>
<dbReference type="OMA" id="YSKYYNP"/>
<dbReference type="AlphaFoldDB" id="A0A508X4F1"/>
<dbReference type="Proteomes" id="UP000507954">
    <property type="component" value="Unassembled WGS sequence"/>
</dbReference>
<dbReference type="RefSeq" id="WP_012061908.1">
    <property type="nucleotide sequence ID" value="NZ_CABFNB010000134.1"/>
</dbReference>
<reference evidence="1" key="1">
    <citation type="submission" date="2019-06" db="EMBL/GenBank/DDBJ databases">
        <authorList>
            <person name="Le Quere A."/>
            <person name="Colella S."/>
        </authorList>
    </citation>
    <scope>NUCLEOTIDE SEQUENCE</scope>
    <source>
        <strain evidence="1">EmedicaeMD41</strain>
    </source>
</reference>
<evidence type="ECO:0000313" key="1">
    <source>
        <dbReference type="EMBL" id="VTZ64649.1"/>
    </source>
</evidence>